<evidence type="ECO:0000313" key="3">
    <source>
        <dbReference type="Proteomes" id="UP001520140"/>
    </source>
</evidence>
<dbReference type="InterPro" id="IPR050678">
    <property type="entry name" value="DNA_Partitioning_ATPase"/>
</dbReference>
<dbReference type="InterPro" id="IPR027417">
    <property type="entry name" value="P-loop_NTPase"/>
</dbReference>
<dbReference type="PANTHER" id="PTHR13696">
    <property type="entry name" value="P-LOOP CONTAINING NUCLEOSIDE TRIPHOSPHATE HYDROLASE"/>
    <property type="match status" value="1"/>
</dbReference>
<dbReference type="Proteomes" id="UP001520140">
    <property type="component" value="Unassembled WGS sequence"/>
</dbReference>
<accession>A0ABS7NPL5</accession>
<organism evidence="2 3">
    <name type="scientific">Rhodococcoides kroppenstedtii</name>
    <dbReference type="NCBI Taxonomy" id="293050"/>
    <lineage>
        <taxon>Bacteria</taxon>
        <taxon>Bacillati</taxon>
        <taxon>Actinomycetota</taxon>
        <taxon>Actinomycetes</taxon>
        <taxon>Mycobacteriales</taxon>
        <taxon>Nocardiaceae</taxon>
        <taxon>Rhodococcoides</taxon>
    </lineage>
</organism>
<evidence type="ECO:0000313" key="2">
    <source>
        <dbReference type="EMBL" id="MBY6319955.1"/>
    </source>
</evidence>
<comment type="caution">
    <text evidence="2">The sequence shown here is derived from an EMBL/GenBank/DDBJ whole genome shotgun (WGS) entry which is preliminary data.</text>
</comment>
<proteinExistence type="predicted"/>
<gene>
    <name evidence="2" type="ORF">HQ605_03870</name>
</gene>
<keyword evidence="3" id="KW-1185">Reference proteome</keyword>
<evidence type="ECO:0000259" key="1">
    <source>
        <dbReference type="Pfam" id="PF13614"/>
    </source>
</evidence>
<sequence length="302" mass="32992">MVTAIATINLKGGVGKSTMTAAMAEIMAGSFGKRVLLVDLDPQTNLTTMMIGGERWQELNTSHRTIKALFEQALDSRAPAFDIDRAIQRDVSPLRSVTGIDLLASSLDMIEISEEVAAWQFDEPDSLEPLSVLKNAVESVAHHYDYILLDCPPNMGIVTRNGLMVADAYVIPTIPDVLSTYGIPQIQKRVAAFAEKSGHSLKALGLIITKYRKSTNLHRTTIQRLQNAVLDFDALRPEDRSTTERPPNVIPFWVPDAIAIAGAADYGSGSSGTLAKRYGGGEVFETLEDLTEHVMMNAKIYT</sequence>
<dbReference type="Gene3D" id="3.40.50.300">
    <property type="entry name" value="P-loop containing nucleotide triphosphate hydrolases"/>
    <property type="match status" value="1"/>
</dbReference>
<protein>
    <submittedName>
        <fullName evidence="2">ParA family protein</fullName>
    </submittedName>
</protein>
<dbReference type="InterPro" id="IPR025669">
    <property type="entry name" value="AAA_dom"/>
</dbReference>
<dbReference type="CDD" id="cd02042">
    <property type="entry name" value="ParAB_family"/>
    <property type="match status" value="1"/>
</dbReference>
<dbReference type="Pfam" id="PF13614">
    <property type="entry name" value="AAA_31"/>
    <property type="match status" value="1"/>
</dbReference>
<reference evidence="2 3" key="1">
    <citation type="submission" date="2020-06" db="EMBL/GenBank/DDBJ databases">
        <title>Taxonomy, biology and ecology of Rhodococcus bacteria occurring in California pistachio and other woody hosts as revealed by genome sequence analyses.</title>
        <authorList>
            <person name="Gai Y."/>
            <person name="Riely B."/>
        </authorList>
    </citation>
    <scope>NUCLEOTIDE SEQUENCE [LARGE SCALE GENOMIC DNA]</scope>
    <source>
        <strain evidence="2 3">BP-284</strain>
    </source>
</reference>
<dbReference type="PANTHER" id="PTHR13696:SF52">
    <property type="entry name" value="PARA FAMILY PROTEIN CT_582"/>
    <property type="match status" value="1"/>
</dbReference>
<dbReference type="SUPFAM" id="SSF52540">
    <property type="entry name" value="P-loop containing nucleoside triphosphate hydrolases"/>
    <property type="match status" value="1"/>
</dbReference>
<feature type="domain" description="AAA" evidence="1">
    <location>
        <begin position="4"/>
        <end position="201"/>
    </location>
</feature>
<dbReference type="EMBL" id="JABUKG010000003">
    <property type="protein sequence ID" value="MBY6319955.1"/>
    <property type="molecule type" value="Genomic_DNA"/>
</dbReference>
<name>A0ABS7NPL5_9NOCA</name>